<feature type="domain" description="Peptidase M20 dimerisation" evidence="3">
    <location>
        <begin position="199"/>
        <end position="305"/>
    </location>
</feature>
<name>A0A9D1PV42_9BACT</name>
<evidence type="ECO:0000259" key="3">
    <source>
        <dbReference type="Pfam" id="PF07687"/>
    </source>
</evidence>
<evidence type="ECO:0000256" key="2">
    <source>
        <dbReference type="ARBA" id="ARBA00022801"/>
    </source>
</evidence>
<dbReference type="SUPFAM" id="SSF53187">
    <property type="entry name" value="Zn-dependent exopeptidases"/>
    <property type="match status" value="1"/>
</dbReference>
<dbReference type="InterPro" id="IPR011650">
    <property type="entry name" value="Peptidase_M20_dimer"/>
</dbReference>
<dbReference type="InterPro" id="IPR050072">
    <property type="entry name" value="Peptidase_M20A"/>
</dbReference>
<dbReference type="SUPFAM" id="SSF55031">
    <property type="entry name" value="Bacterial exopeptidase dimerisation domain"/>
    <property type="match status" value="1"/>
</dbReference>
<dbReference type="Pfam" id="PF07687">
    <property type="entry name" value="M20_dimer"/>
    <property type="match status" value="1"/>
</dbReference>
<dbReference type="PANTHER" id="PTHR43808:SF32">
    <property type="entry name" value="ARGE_DAPE-RELATED DEACYLASE"/>
    <property type="match status" value="1"/>
</dbReference>
<evidence type="ECO:0000256" key="1">
    <source>
        <dbReference type="ARBA" id="ARBA00022723"/>
    </source>
</evidence>
<accession>A0A9D1PV42</accession>
<dbReference type="Pfam" id="PF01546">
    <property type="entry name" value="Peptidase_M20"/>
    <property type="match status" value="1"/>
</dbReference>
<dbReference type="AlphaFoldDB" id="A0A9D1PV42"/>
<reference evidence="4" key="1">
    <citation type="journal article" date="2021" name="PeerJ">
        <title>Extensive microbial diversity within the chicken gut microbiome revealed by metagenomics and culture.</title>
        <authorList>
            <person name="Gilroy R."/>
            <person name="Ravi A."/>
            <person name="Getino M."/>
            <person name="Pursley I."/>
            <person name="Horton D.L."/>
            <person name="Alikhan N.F."/>
            <person name="Baker D."/>
            <person name="Gharbi K."/>
            <person name="Hall N."/>
            <person name="Watson M."/>
            <person name="Adriaenssens E.M."/>
            <person name="Foster-Nyarko E."/>
            <person name="Jarju S."/>
            <person name="Secka A."/>
            <person name="Antonio M."/>
            <person name="Oren A."/>
            <person name="Chaudhuri R.R."/>
            <person name="La Ragione R."/>
            <person name="Hildebrand F."/>
            <person name="Pallen M.J."/>
        </authorList>
    </citation>
    <scope>NUCLEOTIDE SEQUENCE</scope>
    <source>
        <strain evidence="4">ChiHecec2B26-446</strain>
    </source>
</reference>
<dbReference type="InterPro" id="IPR036264">
    <property type="entry name" value="Bact_exopeptidase_dim_dom"/>
</dbReference>
<proteinExistence type="predicted"/>
<reference evidence="4" key="2">
    <citation type="submission" date="2021-04" db="EMBL/GenBank/DDBJ databases">
        <authorList>
            <person name="Gilroy R."/>
        </authorList>
    </citation>
    <scope>NUCLEOTIDE SEQUENCE</scope>
    <source>
        <strain evidence="4">ChiHecec2B26-446</strain>
    </source>
</reference>
<protein>
    <submittedName>
        <fullName evidence="4">M20 family metallo-hydrolase</fullName>
    </submittedName>
</protein>
<dbReference type="GO" id="GO:0046872">
    <property type="term" value="F:metal ion binding"/>
    <property type="evidence" value="ECO:0007669"/>
    <property type="project" value="UniProtKB-KW"/>
</dbReference>
<dbReference type="PANTHER" id="PTHR43808">
    <property type="entry name" value="ACETYLORNITHINE DEACETYLASE"/>
    <property type="match status" value="1"/>
</dbReference>
<gene>
    <name evidence="4" type="ORF">H9894_03665</name>
</gene>
<dbReference type="NCBIfam" id="NF010589">
    <property type="entry name" value="PRK13983.1"/>
    <property type="match status" value="1"/>
</dbReference>
<keyword evidence="2" id="KW-0378">Hydrolase</keyword>
<organism evidence="4 5">
    <name type="scientific">Candidatus Desulfovibrio intestinipullorum</name>
    <dbReference type="NCBI Taxonomy" id="2838536"/>
    <lineage>
        <taxon>Bacteria</taxon>
        <taxon>Pseudomonadati</taxon>
        <taxon>Thermodesulfobacteriota</taxon>
        <taxon>Desulfovibrionia</taxon>
        <taxon>Desulfovibrionales</taxon>
        <taxon>Desulfovibrionaceae</taxon>
        <taxon>Desulfovibrio</taxon>
    </lineage>
</organism>
<dbReference type="InterPro" id="IPR002933">
    <property type="entry name" value="Peptidase_M20"/>
</dbReference>
<evidence type="ECO:0000313" key="5">
    <source>
        <dbReference type="Proteomes" id="UP000886752"/>
    </source>
</evidence>
<dbReference type="Gene3D" id="3.30.70.360">
    <property type="match status" value="1"/>
</dbReference>
<evidence type="ECO:0000313" key="4">
    <source>
        <dbReference type="EMBL" id="HIW00267.1"/>
    </source>
</evidence>
<dbReference type="GO" id="GO:0016787">
    <property type="term" value="F:hydrolase activity"/>
    <property type="evidence" value="ECO:0007669"/>
    <property type="project" value="UniProtKB-KW"/>
</dbReference>
<dbReference type="Proteomes" id="UP000886752">
    <property type="component" value="Unassembled WGS sequence"/>
</dbReference>
<dbReference type="EMBL" id="DXHV01000040">
    <property type="protein sequence ID" value="HIW00267.1"/>
    <property type="molecule type" value="Genomic_DNA"/>
</dbReference>
<keyword evidence="1" id="KW-0479">Metal-binding</keyword>
<sequence length="408" mass="43782">MLANLLSHLGRQGDLVFDLQSALTAARAVGPDNGGQGEAAKAALIEDFLRAHDITDIVHIDAPDARVPGGLRPNFIATLPGKSPRALWLFAHMDVVPSGDPALWTSDPWTVVRKGDLVYGRGVEDNQQALVSMLLLAKGLQDLHIVPEYTLKLVFMSDEECDNTMGLAHVLEKRGDLFPADDLYIIPDGGSPDGSEIEIAEKSLCWLRFTVTGEQCHASLPHRGVNALVAASAIIMDLQNLAQDFPASNPLFAPAVSTFTPTRHENNVDGVNIMPGRDVFWMDCRVLPETDLDSVCSRIRERASACAARYGATVSVDMPVTHRSSKTDADAPVVRALTQALAEAGITPRPVGIGGATVAALLRHRGLAACVWSTILSCCHEPNEHSSITATMKDAQVFARIVLGSTSF</sequence>
<comment type="caution">
    <text evidence="4">The sequence shown here is derived from an EMBL/GenBank/DDBJ whole genome shotgun (WGS) entry which is preliminary data.</text>
</comment>
<dbReference type="Gene3D" id="3.40.630.10">
    <property type="entry name" value="Zn peptidases"/>
    <property type="match status" value="2"/>
</dbReference>